<organism evidence="1 2">
    <name type="scientific">Clostridium oryzae</name>
    <dbReference type="NCBI Taxonomy" id="1450648"/>
    <lineage>
        <taxon>Bacteria</taxon>
        <taxon>Bacillati</taxon>
        <taxon>Bacillota</taxon>
        <taxon>Clostridia</taxon>
        <taxon>Eubacteriales</taxon>
        <taxon>Clostridiaceae</taxon>
        <taxon>Clostridium</taxon>
    </lineage>
</organism>
<keyword evidence="2" id="KW-1185">Reference proteome</keyword>
<dbReference type="STRING" id="1450648.CLORY_35900"/>
<comment type="caution">
    <text evidence="1">The sequence shown here is derived from an EMBL/GenBank/DDBJ whole genome shotgun (WGS) entry which is preliminary data.</text>
</comment>
<dbReference type="AlphaFoldDB" id="A0A1V4IF11"/>
<dbReference type="EMBL" id="MZGV01000056">
    <property type="protein sequence ID" value="OPJ58440.1"/>
    <property type="molecule type" value="Genomic_DNA"/>
</dbReference>
<dbReference type="InterPro" id="IPR018989">
    <property type="entry name" value="DUF2001"/>
</dbReference>
<dbReference type="InterPro" id="IPR038628">
    <property type="entry name" value="XkdM-like_sf"/>
</dbReference>
<name>A0A1V4IF11_9CLOT</name>
<accession>A0A1V4IF11</accession>
<proteinExistence type="predicted"/>
<protein>
    <submittedName>
        <fullName evidence="1">Phage-like element PBSX protein XkdM</fullName>
    </submittedName>
</protein>
<dbReference type="Proteomes" id="UP000190080">
    <property type="component" value="Unassembled WGS sequence"/>
</dbReference>
<evidence type="ECO:0000313" key="2">
    <source>
        <dbReference type="Proteomes" id="UP000190080"/>
    </source>
</evidence>
<evidence type="ECO:0000313" key="1">
    <source>
        <dbReference type="EMBL" id="OPJ58440.1"/>
    </source>
</evidence>
<dbReference type="Pfam" id="PF09393">
    <property type="entry name" value="DUF2001"/>
    <property type="match status" value="1"/>
</dbReference>
<dbReference type="SUPFAM" id="SSF69279">
    <property type="entry name" value="Phage tail proteins"/>
    <property type="match status" value="1"/>
</dbReference>
<reference evidence="1 2" key="1">
    <citation type="submission" date="2017-03" db="EMBL/GenBank/DDBJ databases">
        <title>Genome sequence of Clostridium oryzae DSM 28571.</title>
        <authorList>
            <person name="Poehlein A."/>
            <person name="Daniel R."/>
        </authorList>
    </citation>
    <scope>NUCLEOTIDE SEQUENCE [LARGE SCALE GENOMIC DNA]</scope>
    <source>
        <strain evidence="1 2">DSM 28571</strain>
    </source>
</reference>
<gene>
    <name evidence="1" type="primary">xkdM</name>
    <name evidence="1" type="ORF">CLORY_35900</name>
</gene>
<sequence>MNSYNPQNVINGTYGELWVDGNYLAQVTALEAKVTFTKADVNMTRRLMKAQKVTGMEGKGTIKLNKVSSFFINLLSDDMKNGRQNSFTIISKLDDPDALGAERVVLKDCTFDELTLANWEAKKNGEESIPFTFSDWELRDVIGKEGTSTK</sequence>
<dbReference type="RefSeq" id="WP_079427033.1">
    <property type="nucleotide sequence ID" value="NZ_MZGV01000056.1"/>
</dbReference>
<dbReference type="OrthoDB" id="1697482at2"/>
<dbReference type="Gene3D" id="2.30.110.40">
    <property type="entry name" value="Phage tail tube protein"/>
    <property type="match status" value="1"/>
</dbReference>